<dbReference type="InterPro" id="IPR045061">
    <property type="entry name" value="FtsZ/CetZ"/>
</dbReference>
<dbReference type="SMART" id="SM00864">
    <property type="entry name" value="Tubulin"/>
    <property type="match status" value="1"/>
</dbReference>
<dbReference type="Proteomes" id="UP000188184">
    <property type="component" value="Plasmid unnamed1"/>
</dbReference>
<geneLocation type="plasmid" evidence="5 6">
    <name>unnamed1</name>
</geneLocation>
<dbReference type="InterPro" id="IPR049364">
    <property type="entry name" value="TubZ_C"/>
</dbReference>
<sequence length="435" mass="48007">MENQRSILKNTDISLSLRFGFLGLGMGGSSIAAACADISTNVQNNRFPYSALLVNTNRIDLDKIDTINPNTQKMIIGSGKGAGRNIKLGEQMYQEDAEIIGEAVQKQFSNTDFVWIVVGLGGGTGTGSVIEAIRTMMENGFKKRFGLIMTLPRSSEGQTVLNNALQRLQKINGAMTALGSIILVDNQKLYSHFSKNQPTATVSEYLSYSNNFIAETLHELNIVTSSFNPVGENHFDVSEFENLIKTPGVLHFARFTSKASELDSAQSISHAGRLKDQINEGVLSEGYDLSDATRLAVSILANKPTANRLFNFEFVNAIESEVNELAPFANEKPVAHYVYQNKDISEVYFYAVFAGLKLPKRVGELVQEGKRLARMVEEKQSNEVDPFADMESLSPSNEQQDDDVSFDDLFGDKKTKTADDKKPAKDDDFARMFGN</sequence>
<keyword evidence="2" id="KW-0342">GTP-binding</keyword>
<dbReference type="GO" id="GO:0003924">
    <property type="term" value="F:GTPase activity"/>
    <property type="evidence" value="ECO:0007669"/>
    <property type="project" value="InterPro"/>
</dbReference>
<dbReference type="Gene3D" id="3.40.50.1440">
    <property type="entry name" value="Tubulin/FtsZ, GTPase domain"/>
    <property type="match status" value="1"/>
</dbReference>
<dbReference type="InterPro" id="IPR036525">
    <property type="entry name" value="Tubulin/FtsZ_GTPase_sf"/>
</dbReference>
<dbReference type="PANTHER" id="PTHR30314">
    <property type="entry name" value="CELL DIVISION PROTEIN FTSZ-RELATED"/>
    <property type="match status" value="1"/>
</dbReference>
<keyword evidence="1" id="KW-0547">Nucleotide-binding</keyword>
<evidence type="ECO:0000256" key="3">
    <source>
        <dbReference type="SAM" id="MobiDB-lite"/>
    </source>
</evidence>
<dbReference type="InterPro" id="IPR003008">
    <property type="entry name" value="Tubulin_FtsZ_GTPase"/>
</dbReference>
<evidence type="ECO:0000256" key="2">
    <source>
        <dbReference type="ARBA" id="ARBA00023134"/>
    </source>
</evidence>
<evidence type="ECO:0000313" key="6">
    <source>
        <dbReference type="Proteomes" id="UP000188184"/>
    </source>
</evidence>
<feature type="region of interest" description="Disordered" evidence="3">
    <location>
        <begin position="377"/>
        <end position="435"/>
    </location>
</feature>
<accession>A0A1Q2L4F7</accession>
<dbReference type="KEGG" id="pmar:B0X71_19415"/>
<feature type="domain" description="Tubulin/FtsZ GTPase" evidence="4">
    <location>
        <begin position="18"/>
        <end position="230"/>
    </location>
</feature>
<reference evidence="5 6" key="1">
    <citation type="submission" date="2017-02" db="EMBL/GenBank/DDBJ databases">
        <title>The complete genomic sequence of a novel cold adapted crude oil-degrading bacterium Planococcus qaidamina Y42.</title>
        <authorList>
            <person name="Yang R."/>
        </authorList>
    </citation>
    <scope>NUCLEOTIDE SEQUENCE [LARGE SCALE GENOMIC DNA]</scope>
    <source>
        <strain evidence="5 6">Y42</strain>
        <plasmid evidence="5 6">unnamed1</plasmid>
    </source>
</reference>
<dbReference type="EMBL" id="CP019641">
    <property type="protein sequence ID" value="AQQ55345.1"/>
    <property type="molecule type" value="Genomic_DNA"/>
</dbReference>
<name>A0A1Q2L4F7_9BACL</name>
<dbReference type="SUPFAM" id="SSF52490">
    <property type="entry name" value="Tubulin nucleotide-binding domain-like"/>
    <property type="match status" value="1"/>
</dbReference>
<protein>
    <submittedName>
        <fullName evidence="5">Plasmid replication protein</fullName>
    </submittedName>
</protein>
<evidence type="ECO:0000256" key="1">
    <source>
        <dbReference type="ARBA" id="ARBA00022741"/>
    </source>
</evidence>
<dbReference type="PANTHER" id="PTHR30314:SF3">
    <property type="entry name" value="MITOCHONDRIAL DIVISION PROTEIN FSZA"/>
    <property type="match status" value="1"/>
</dbReference>
<evidence type="ECO:0000259" key="4">
    <source>
        <dbReference type="SMART" id="SM00864"/>
    </source>
</evidence>
<gene>
    <name evidence="5" type="ORF">B0X71_19415</name>
</gene>
<dbReference type="PROSITE" id="PS51257">
    <property type="entry name" value="PROKAR_LIPOPROTEIN"/>
    <property type="match status" value="1"/>
</dbReference>
<dbReference type="AlphaFoldDB" id="A0A1Q2L4F7"/>
<dbReference type="RefSeq" id="WP_077591203.1">
    <property type="nucleotide sequence ID" value="NZ_CP019641.1"/>
</dbReference>
<dbReference type="GO" id="GO:0005737">
    <property type="term" value="C:cytoplasm"/>
    <property type="evidence" value="ECO:0007669"/>
    <property type="project" value="TreeGrafter"/>
</dbReference>
<dbReference type="GO" id="GO:0032153">
    <property type="term" value="C:cell division site"/>
    <property type="evidence" value="ECO:0007669"/>
    <property type="project" value="TreeGrafter"/>
</dbReference>
<dbReference type="Pfam" id="PF00091">
    <property type="entry name" value="Tubulin"/>
    <property type="match status" value="1"/>
</dbReference>
<feature type="compositionally biased region" description="Basic and acidic residues" evidence="3">
    <location>
        <begin position="410"/>
        <end position="435"/>
    </location>
</feature>
<evidence type="ECO:0000313" key="5">
    <source>
        <dbReference type="EMBL" id="AQQ55345.1"/>
    </source>
</evidence>
<dbReference type="GO" id="GO:0005525">
    <property type="term" value="F:GTP binding"/>
    <property type="evidence" value="ECO:0007669"/>
    <property type="project" value="UniProtKB-KW"/>
</dbReference>
<dbReference type="GO" id="GO:0051301">
    <property type="term" value="P:cell division"/>
    <property type="evidence" value="ECO:0007669"/>
    <property type="project" value="TreeGrafter"/>
</dbReference>
<proteinExistence type="predicted"/>
<keyword evidence="6" id="KW-1185">Reference proteome</keyword>
<organism evidence="5 6">
    <name type="scientific">Planococcus lenghuensis</name>
    <dbReference type="NCBI Taxonomy" id="2213202"/>
    <lineage>
        <taxon>Bacteria</taxon>
        <taxon>Bacillati</taxon>
        <taxon>Bacillota</taxon>
        <taxon>Bacilli</taxon>
        <taxon>Bacillales</taxon>
        <taxon>Caryophanaceae</taxon>
        <taxon>Planococcus</taxon>
    </lineage>
</organism>
<dbReference type="OrthoDB" id="2462830at2"/>
<dbReference type="Pfam" id="PF21493">
    <property type="entry name" value="TubZ_C"/>
    <property type="match status" value="1"/>
</dbReference>
<keyword evidence="5" id="KW-0614">Plasmid</keyword>